<dbReference type="GO" id="GO:0005814">
    <property type="term" value="C:centriole"/>
    <property type="evidence" value="ECO:0007669"/>
    <property type="project" value="TreeGrafter"/>
</dbReference>
<dbReference type="GO" id="GO:0061511">
    <property type="term" value="P:centriole elongation"/>
    <property type="evidence" value="ECO:0007669"/>
    <property type="project" value="TreeGrafter"/>
</dbReference>
<evidence type="ECO:0000313" key="3">
    <source>
        <dbReference type="Proteomes" id="UP000887566"/>
    </source>
</evidence>
<dbReference type="Gene3D" id="2.60.40.150">
    <property type="entry name" value="C2 domain"/>
    <property type="match status" value="1"/>
</dbReference>
<feature type="region of interest" description="Disordered" evidence="1">
    <location>
        <begin position="306"/>
        <end position="409"/>
    </location>
</feature>
<dbReference type="GO" id="GO:0034451">
    <property type="term" value="C:centriolar satellite"/>
    <property type="evidence" value="ECO:0007669"/>
    <property type="project" value="TreeGrafter"/>
</dbReference>
<dbReference type="Proteomes" id="UP000887566">
    <property type="component" value="Unplaced"/>
</dbReference>
<feature type="compositionally biased region" description="Low complexity" evidence="1">
    <location>
        <begin position="397"/>
        <end position="409"/>
    </location>
</feature>
<evidence type="ECO:0000313" key="4">
    <source>
        <dbReference type="WBParaSite" id="PSAMB.scaffold12size138133.g170.t2"/>
    </source>
</evidence>
<dbReference type="PANTHER" id="PTHR21254:SF1">
    <property type="entry name" value="C2 DOMAIN-CONTAINING PROTEIN 3"/>
    <property type="match status" value="1"/>
</dbReference>
<dbReference type="GO" id="GO:0071539">
    <property type="term" value="P:protein localization to centrosome"/>
    <property type="evidence" value="ECO:0007669"/>
    <property type="project" value="TreeGrafter"/>
</dbReference>
<feature type="compositionally biased region" description="Pro residues" evidence="1">
    <location>
        <begin position="588"/>
        <end position="598"/>
    </location>
</feature>
<reference evidence="4" key="1">
    <citation type="submission" date="2022-11" db="UniProtKB">
        <authorList>
            <consortium name="WormBaseParasite"/>
        </authorList>
    </citation>
    <scope>IDENTIFICATION</scope>
</reference>
<dbReference type="Pfam" id="PF00168">
    <property type="entry name" value="C2"/>
    <property type="match status" value="1"/>
</dbReference>
<dbReference type="WBParaSite" id="PSAMB.scaffold12size138133.g170.t2">
    <property type="protein sequence ID" value="PSAMB.scaffold12size138133.g170.t2"/>
    <property type="gene ID" value="PSAMB.scaffold12size138133.g170"/>
</dbReference>
<feature type="domain" description="C2" evidence="2">
    <location>
        <begin position="408"/>
        <end position="528"/>
    </location>
</feature>
<feature type="compositionally biased region" description="Polar residues" evidence="1">
    <location>
        <begin position="321"/>
        <end position="343"/>
    </location>
</feature>
<dbReference type="CDD" id="cd00030">
    <property type="entry name" value="C2"/>
    <property type="match status" value="1"/>
</dbReference>
<dbReference type="AlphaFoldDB" id="A0A914UWG9"/>
<accession>A0A914UWG9</accession>
<proteinExistence type="predicted"/>
<dbReference type="GO" id="GO:0060271">
    <property type="term" value="P:cilium assembly"/>
    <property type="evidence" value="ECO:0007669"/>
    <property type="project" value="TreeGrafter"/>
</dbReference>
<dbReference type="PANTHER" id="PTHR21254">
    <property type="entry name" value="C2 DOMAIN-CONTAINING PROTEIN 3"/>
    <property type="match status" value="1"/>
</dbReference>
<protein>
    <submittedName>
        <fullName evidence="4">C2 domain-containing protein</fullName>
    </submittedName>
</protein>
<feature type="region of interest" description="Disordered" evidence="1">
    <location>
        <begin position="560"/>
        <end position="600"/>
    </location>
</feature>
<organism evidence="3 4">
    <name type="scientific">Plectus sambesii</name>
    <dbReference type="NCBI Taxonomy" id="2011161"/>
    <lineage>
        <taxon>Eukaryota</taxon>
        <taxon>Metazoa</taxon>
        <taxon>Ecdysozoa</taxon>
        <taxon>Nematoda</taxon>
        <taxon>Chromadorea</taxon>
        <taxon>Plectida</taxon>
        <taxon>Plectina</taxon>
        <taxon>Plectoidea</taxon>
        <taxon>Plectidae</taxon>
        <taxon>Plectus</taxon>
    </lineage>
</organism>
<keyword evidence="3" id="KW-1185">Reference proteome</keyword>
<dbReference type="PROSITE" id="PS50004">
    <property type="entry name" value="C2"/>
    <property type="match status" value="1"/>
</dbReference>
<sequence>MAAMARSGGRERPQEAATDIDDLLVRVRGLQKILPELARYRQAGRQQLRQRAETDGRPMGRTTTTRSSKGVDRRNDNARRQLEIPLVRNIVRDVEQPDQMSDTDETVELLRLVTFVRVVVDSLYLNWEGKPAADFKELFGRGGSPRTAQLVLDYEFPTNAEAERSIHMLSKRVRTCAKTVLPHVAHFNHRRVALAQVTSGVVHLWSKSRLTLRVYYQLPNAGKFATRYIGKCEIDLAPLLVVPFSINVNAPMDMAGSSCRGYLQVCIQLGSRNAAFAERLEALRTPSKRPIPEPYRFVDPNVLSARLDRPGSSPDFGQGVAASNSARSPNFGQGIAASNSARSSLPDGLRPRVDLGRGSSELPHKQGVETVTQSTGAQTDDSSSVKETDSSDNETDPPAAANARLPAARGTVADRLRRLSNDAHGYLMQLTVHSARRLPHVKGANNEPVRPSVFVSYRGDQELKTSTVVPESTDPVWEWTTEFAVPPNRKNIVLKFWHRCPIKGDHVLGFVCLDLPPKPPCVPIKGTYDLVDLSQSSTGRVKLTLRPLAVSPRKQLLNDSLLANDKSPSPRRAPLLVETAMNTTRAPRSPPRRPPLSPIEPYLDMASRSLLADQLRTNLQQLDVMMRRLPL</sequence>
<feature type="compositionally biased region" description="Polar residues" evidence="1">
    <location>
        <begin position="369"/>
        <end position="382"/>
    </location>
</feature>
<feature type="region of interest" description="Disordered" evidence="1">
    <location>
        <begin position="44"/>
        <end position="78"/>
    </location>
</feature>
<evidence type="ECO:0000259" key="2">
    <source>
        <dbReference type="PROSITE" id="PS50004"/>
    </source>
</evidence>
<evidence type="ECO:0000256" key="1">
    <source>
        <dbReference type="SAM" id="MobiDB-lite"/>
    </source>
</evidence>
<feature type="compositionally biased region" description="Basic and acidic residues" evidence="1">
    <location>
        <begin position="69"/>
        <end position="78"/>
    </location>
</feature>
<dbReference type="InterPro" id="IPR035892">
    <property type="entry name" value="C2_domain_sf"/>
</dbReference>
<dbReference type="InterPro" id="IPR000008">
    <property type="entry name" value="C2_dom"/>
</dbReference>
<dbReference type="SUPFAM" id="SSF49562">
    <property type="entry name" value="C2 domain (Calcium/lipid-binding domain, CaLB)"/>
    <property type="match status" value="1"/>
</dbReference>
<name>A0A914UWG9_9BILA</name>